<dbReference type="AlphaFoldDB" id="A0AAE0SSP5"/>
<dbReference type="EMBL" id="JAEAOA010002330">
    <property type="protein sequence ID" value="KAK3597410.1"/>
    <property type="molecule type" value="Genomic_DNA"/>
</dbReference>
<comment type="caution">
    <text evidence="1">The sequence shown here is derived from an EMBL/GenBank/DDBJ whole genome shotgun (WGS) entry which is preliminary data.</text>
</comment>
<keyword evidence="2" id="KW-1185">Reference proteome</keyword>
<gene>
    <name evidence="1" type="ORF">CHS0354_040141</name>
</gene>
<reference evidence="1" key="3">
    <citation type="submission" date="2023-05" db="EMBL/GenBank/DDBJ databases">
        <authorList>
            <person name="Smith C.H."/>
        </authorList>
    </citation>
    <scope>NUCLEOTIDE SEQUENCE</scope>
    <source>
        <strain evidence="1">CHS0354</strain>
        <tissue evidence="1">Mantle</tissue>
    </source>
</reference>
<sequence>MQYMNIIDILKSLLRGGSTTGKNLHMSSMRQMHLVYLQKGIISMQRQFNKLRILYEAFIKGQHDARRIERFWAILSTDHTIDQVLMCSIKTTEGFIRGNGTTISIYCGAMTMLIVTKIACFINKENTQPSYACWEKCLEKAGYDIKHATGYAEAFIVQIAISAATEEMQ</sequence>
<reference evidence="1" key="1">
    <citation type="journal article" date="2021" name="Genome Biol. Evol.">
        <title>A High-Quality Reference Genome for a Parasitic Bivalve with Doubly Uniparental Inheritance (Bivalvia: Unionida).</title>
        <authorList>
            <person name="Smith C.H."/>
        </authorList>
    </citation>
    <scope>NUCLEOTIDE SEQUENCE</scope>
    <source>
        <strain evidence="1">CHS0354</strain>
    </source>
</reference>
<reference evidence="1" key="2">
    <citation type="journal article" date="2021" name="Genome Biol. Evol.">
        <title>Developing a high-quality reference genome for a parasitic bivalve with doubly uniparental inheritance (Bivalvia: Unionida).</title>
        <authorList>
            <person name="Smith C.H."/>
        </authorList>
    </citation>
    <scope>NUCLEOTIDE SEQUENCE</scope>
    <source>
        <strain evidence="1">CHS0354</strain>
        <tissue evidence="1">Mantle</tissue>
    </source>
</reference>
<name>A0AAE0SSP5_9BIVA</name>
<proteinExistence type="predicted"/>
<protein>
    <submittedName>
        <fullName evidence="1">Uncharacterized protein</fullName>
    </submittedName>
</protein>
<organism evidence="1 2">
    <name type="scientific">Potamilus streckersoni</name>
    <dbReference type="NCBI Taxonomy" id="2493646"/>
    <lineage>
        <taxon>Eukaryota</taxon>
        <taxon>Metazoa</taxon>
        <taxon>Spiralia</taxon>
        <taxon>Lophotrochozoa</taxon>
        <taxon>Mollusca</taxon>
        <taxon>Bivalvia</taxon>
        <taxon>Autobranchia</taxon>
        <taxon>Heteroconchia</taxon>
        <taxon>Palaeoheterodonta</taxon>
        <taxon>Unionida</taxon>
        <taxon>Unionoidea</taxon>
        <taxon>Unionidae</taxon>
        <taxon>Ambleminae</taxon>
        <taxon>Lampsilini</taxon>
        <taxon>Potamilus</taxon>
    </lineage>
</organism>
<evidence type="ECO:0000313" key="2">
    <source>
        <dbReference type="Proteomes" id="UP001195483"/>
    </source>
</evidence>
<accession>A0AAE0SSP5</accession>
<dbReference type="Proteomes" id="UP001195483">
    <property type="component" value="Unassembled WGS sequence"/>
</dbReference>
<evidence type="ECO:0000313" key="1">
    <source>
        <dbReference type="EMBL" id="KAK3597410.1"/>
    </source>
</evidence>